<protein>
    <submittedName>
        <fullName evidence="1">Uncharacterized protein</fullName>
    </submittedName>
</protein>
<name>A0A4R5BSW6_9ACTN</name>
<sequence length="72" mass="7638">MGDDTVRSLGIELDLDEGDLISDAVLIAKVHKPDGTVVIASKPTVGTDWVTRRGLIAAAADVESGGYRERED</sequence>
<gene>
    <name evidence="1" type="ORF">E1298_15285</name>
</gene>
<evidence type="ECO:0000313" key="1">
    <source>
        <dbReference type="EMBL" id="TDD88370.1"/>
    </source>
</evidence>
<dbReference type="RefSeq" id="WP_131893631.1">
    <property type="nucleotide sequence ID" value="NZ_SMKU01000065.1"/>
</dbReference>
<accession>A0A4R5BSW6</accession>
<proteinExistence type="predicted"/>
<comment type="caution">
    <text evidence="1">The sequence shown here is derived from an EMBL/GenBank/DDBJ whole genome shotgun (WGS) entry which is preliminary data.</text>
</comment>
<dbReference type="EMBL" id="SMKU01000065">
    <property type="protein sequence ID" value="TDD88370.1"/>
    <property type="molecule type" value="Genomic_DNA"/>
</dbReference>
<dbReference type="OrthoDB" id="3543727at2"/>
<reference evidence="1 2" key="1">
    <citation type="submission" date="2019-03" db="EMBL/GenBank/DDBJ databases">
        <title>Draft genome sequences of novel Actinobacteria.</title>
        <authorList>
            <person name="Sahin N."/>
            <person name="Ay H."/>
            <person name="Saygin H."/>
        </authorList>
    </citation>
    <scope>NUCLEOTIDE SEQUENCE [LARGE SCALE GENOMIC DNA]</scope>
    <source>
        <strain evidence="1 2">H3C3</strain>
    </source>
</reference>
<dbReference type="AlphaFoldDB" id="A0A4R5BSW6"/>
<evidence type="ECO:0000313" key="2">
    <source>
        <dbReference type="Proteomes" id="UP000294513"/>
    </source>
</evidence>
<keyword evidence="2" id="KW-1185">Reference proteome</keyword>
<dbReference type="Proteomes" id="UP000294513">
    <property type="component" value="Unassembled WGS sequence"/>
</dbReference>
<organism evidence="1 2">
    <name type="scientific">Actinomadura rubrisoli</name>
    <dbReference type="NCBI Taxonomy" id="2530368"/>
    <lineage>
        <taxon>Bacteria</taxon>
        <taxon>Bacillati</taxon>
        <taxon>Actinomycetota</taxon>
        <taxon>Actinomycetes</taxon>
        <taxon>Streptosporangiales</taxon>
        <taxon>Thermomonosporaceae</taxon>
        <taxon>Actinomadura</taxon>
    </lineage>
</organism>